<dbReference type="Pfam" id="PF12796">
    <property type="entry name" value="Ank_2"/>
    <property type="match status" value="3"/>
</dbReference>
<dbReference type="Proteomes" id="UP000574317">
    <property type="component" value="Unassembled WGS sequence"/>
</dbReference>
<dbReference type="PANTHER" id="PTHR24123">
    <property type="entry name" value="ANKYRIN REPEAT-CONTAINING"/>
    <property type="match status" value="1"/>
</dbReference>
<comment type="caution">
    <text evidence="6">The sequence shown here is derived from an EMBL/GenBank/DDBJ whole genome shotgun (WGS) entry which is preliminary data.</text>
</comment>
<dbReference type="SUPFAM" id="SSF48403">
    <property type="entry name" value="Ankyrin repeat"/>
    <property type="match status" value="2"/>
</dbReference>
<keyword evidence="1" id="KW-0677">Repeat</keyword>
<feature type="repeat" description="ANK" evidence="3">
    <location>
        <begin position="209"/>
        <end position="235"/>
    </location>
</feature>
<keyword evidence="2 3" id="KW-0040">ANK repeat</keyword>
<evidence type="ECO:0000256" key="1">
    <source>
        <dbReference type="ARBA" id="ARBA00022737"/>
    </source>
</evidence>
<dbReference type="SMART" id="SM00248">
    <property type="entry name" value="ANK"/>
    <property type="match status" value="11"/>
</dbReference>
<dbReference type="EMBL" id="JAAOAO010000092">
    <property type="protein sequence ID" value="KAF5563326.1"/>
    <property type="molecule type" value="Genomic_DNA"/>
</dbReference>
<proteinExistence type="predicted"/>
<gene>
    <name evidence="6" type="ORF">FNAPI_2719</name>
</gene>
<dbReference type="Pfam" id="PF12937">
    <property type="entry name" value="F-box-like"/>
    <property type="match status" value="1"/>
</dbReference>
<name>A0A8H5K1J7_9HYPO</name>
<dbReference type="Gene3D" id="1.25.40.20">
    <property type="entry name" value="Ankyrin repeat-containing domain"/>
    <property type="match status" value="4"/>
</dbReference>
<dbReference type="PROSITE" id="PS50297">
    <property type="entry name" value="ANK_REP_REGION"/>
    <property type="match status" value="4"/>
</dbReference>
<reference evidence="6 7" key="1">
    <citation type="submission" date="2020-05" db="EMBL/GenBank/DDBJ databases">
        <title>Identification and distribution of gene clusters putatively required for synthesis of sphingolipid metabolism inhibitors in phylogenetically diverse species of the filamentous fungus Fusarium.</title>
        <authorList>
            <person name="Kim H.-S."/>
            <person name="Busman M."/>
            <person name="Brown D.W."/>
            <person name="Divon H."/>
            <person name="Uhlig S."/>
            <person name="Proctor R.H."/>
        </authorList>
    </citation>
    <scope>NUCLEOTIDE SEQUENCE [LARGE SCALE GENOMIC DNA]</scope>
    <source>
        <strain evidence="6 7">NRRL 25196</strain>
    </source>
</reference>
<evidence type="ECO:0000256" key="2">
    <source>
        <dbReference type="ARBA" id="ARBA00023043"/>
    </source>
</evidence>
<evidence type="ECO:0000313" key="7">
    <source>
        <dbReference type="Proteomes" id="UP000574317"/>
    </source>
</evidence>
<dbReference type="InterPro" id="IPR002110">
    <property type="entry name" value="Ankyrin_rpt"/>
</dbReference>
<sequence length="980" mass="109599">MLSLDRLPNEVLCNIAGFLVKKYDIASLSRANRHCYDIASPILWKREARSDRPGAIHWAVEHGDINILRRALEAGVDPSRVAFTHRPKPRISTKHKWYNYHSNYYDDPVWRVQDDDHSVDLDASYVSHDTCDCFIGGCDDGIFSDCRWEPIHVAASKGRIDMIEILLEAGAPIDAPSWGVCLCRPHLPMEAFSESPAVDEGELEDLHGGNWTPLHVAICHKELETAKFLLKRGASPVIYQGIDFELEPLAWRQDDTPVDSSRFKLTALHHAARMNMMDLIEFLIDEKYQEDIDVKGPFMGTPLFQATWYGHWDTVVPYLLEHGADIDKRLIETGLTPLMMACFSRRFDDAARLVDLGSNVTALSVHQFSILHLILGPRHLRPEDFFDPLGSPPKKPSKVSEAEIIQKFITKGFDVDARETLLGMTPLMVASASCNTDAMQALLEGGANVNAVDNEGLSALARVGETAEGSAILGLYDSAKLLLDAGATLEDSRDEITPLNIICTRQCEPYFNREWDNQHAILAKLLIEHGADPNEKGVAASRPFTEAIIHGNLNIARAIIENGGRPEKGDLERLLSIFVHEPYDDGKTDFILHIDHAKYGISGPSEGFLVDLLKTALNKQLWTRAADLMRSVPTPSVFRKGLIYRCLEKPSPIADEPSSLIQVLLDRGQDPNELFEGEPPLYYSFRSGSCWRTTPVLVNGGADIHMPTKAMPDGAFMYTITHDYQPQTCQLLAKHPHALRDKPERLHRECWSSLIKWQPDPSRVLVGRPDDRVPTLNWTFTSRLISAGLRTDVTTLDDEDVKELVKQAIPKSEVLKVEGRKVLEAFDIAYVEPSVTDILAANIGLDDEDEGQEEDEEGEDFEYGSVSDEIDDHSDYYDVDSDGVPFELFPLYMGGGDGDEDEDDENDQGEQDEEDGWGEGNSSDFDDYDDGAPIPIPAPLLFGFLLLALYGWDKEVDGLWDGITVWGSTFKQYGWNGILR</sequence>
<dbReference type="InterPro" id="IPR036770">
    <property type="entry name" value="Ankyrin_rpt-contain_sf"/>
</dbReference>
<accession>A0A8H5K1J7</accession>
<feature type="domain" description="F-box" evidence="5">
    <location>
        <begin position="4"/>
        <end position="46"/>
    </location>
</feature>
<protein>
    <recommendedName>
        <fullName evidence="5">F-box domain-containing protein</fullName>
    </recommendedName>
</protein>
<keyword evidence="7" id="KW-1185">Reference proteome</keyword>
<dbReference type="AlphaFoldDB" id="A0A8H5K1J7"/>
<dbReference type="PANTHER" id="PTHR24123:SF33">
    <property type="entry name" value="PROTEIN HOS4"/>
    <property type="match status" value="1"/>
</dbReference>
<feature type="repeat" description="ANK" evidence="3">
    <location>
        <begin position="301"/>
        <end position="331"/>
    </location>
</feature>
<organism evidence="6 7">
    <name type="scientific">Fusarium napiforme</name>
    <dbReference type="NCBI Taxonomy" id="42672"/>
    <lineage>
        <taxon>Eukaryota</taxon>
        <taxon>Fungi</taxon>
        <taxon>Dikarya</taxon>
        <taxon>Ascomycota</taxon>
        <taxon>Pezizomycotina</taxon>
        <taxon>Sordariomycetes</taxon>
        <taxon>Hypocreomycetidae</taxon>
        <taxon>Hypocreales</taxon>
        <taxon>Nectriaceae</taxon>
        <taxon>Fusarium</taxon>
        <taxon>Fusarium fujikuroi species complex</taxon>
    </lineage>
</organism>
<dbReference type="PROSITE" id="PS50088">
    <property type="entry name" value="ANK_REPEAT"/>
    <property type="match status" value="4"/>
</dbReference>
<evidence type="ECO:0000313" key="6">
    <source>
        <dbReference type="EMBL" id="KAF5563326.1"/>
    </source>
</evidence>
<feature type="compositionally biased region" description="Acidic residues" evidence="4">
    <location>
        <begin position="897"/>
        <end position="917"/>
    </location>
</feature>
<dbReference type="CDD" id="cd09917">
    <property type="entry name" value="F-box_SF"/>
    <property type="match status" value="1"/>
</dbReference>
<dbReference type="InterPro" id="IPR051165">
    <property type="entry name" value="Multifunctional_ANK_Repeat"/>
</dbReference>
<feature type="region of interest" description="Disordered" evidence="4">
    <location>
        <begin position="890"/>
        <end position="930"/>
    </location>
</feature>
<feature type="repeat" description="ANK" evidence="3">
    <location>
        <begin position="422"/>
        <end position="454"/>
    </location>
</feature>
<evidence type="ECO:0000256" key="3">
    <source>
        <dbReference type="PROSITE-ProRule" id="PRU00023"/>
    </source>
</evidence>
<evidence type="ECO:0000256" key="4">
    <source>
        <dbReference type="SAM" id="MobiDB-lite"/>
    </source>
</evidence>
<feature type="region of interest" description="Disordered" evidence="4">
    <location>
        <begin position="847"/>
        <end position="867"/>
    </location>
</feature>
<dbReference type="InterPro" id="IPR001810">
    <property type="entry name" value="F-box_dom"/>
</dbReference>
<evidence type="ECO:0000259" key="5">
    <source>
        <dbReference type="Pfam" id="PF12937"/>
    </source>
</evidence>
<feature type="repeat" description="ANK" evidence="3">
    <location>
        <begin position="150"/>
        <end position="178"/>
    </location>
</feature>